<name>T1BEK1_9ZZZZ</name>
<dbReference type="Pfam" id="PF00005">
    <property type="entry name" value="ABC_tran"/>
    <property type="match status" value="2"/>
</dbReference>
<organism evidence="2">
    <name type="scientific">mine drainage metagenome</name>
    <dbReference type="NCBI Taxonomy" id="410659"/>
    <lineage>
        <taxon>unclassified sequences</taxon>
        <taxon>metagenomes</taxon>
        <taxon>ecological metagenomes</taxon>
    </lineage>
</organism>
<comment type="caution">
    <text evidence="2">The sequence shown here is derived from an EMBL/GenBank/DDBJ whole genome shotgun (WGS) entry which is preliminary data.</text>
</comment>
<proteinExistence type="predicted"/>
<evidence type="ECO:0000313" key="2">
    <source>
        <dbReference type="EMBL" id="EQD68257.1"/>
    </source>
</evidence>
<dbReference type="PANTHER" id="PTHR19248">
    <property type="entry name" value="ATP-BINDING TRANSPORT PROTEIN-RELATED"/>
    <property type="match status" value="1"/>
</dbReference>
<accession>T1BEK1</accession>
<dbReference type="GO" id="GO:0016887">
    <property type="term" value="F:ATP hydrolysis activity"/>
    <property type="evidence" value="ECO:0007669"/>
    <property type="project" value="InterPro"/>
</dbReference>
<dbReference type="GO" id="GO:0005524">
    <property type="term" value="F:ATP binding"/>
    <property type="evidence" value="ECO:0007669"/>
    <property type="project" value="InterPro"/>
</dbReference>
<protein>
    <submittedName>
        <fullName evidence="2">RNase L inhibitor</fullName>
    </submittedName>
</protein>
<dbReference type="SUPFAM" id="SSF52540">
    <property type="entry name" value="P-loop containing nucleoside triphosphate hydrolases"/>
    <property type="match status" value="2"/>
</dbReference>
<gene>
    <name evidence="2" type="ORF">B2A_00508</name>
</gene>
<sequence length="355" mass="38173">PNGTGKSTALKILAGTERPNLGRYDDPPGWPEILDHFRGTAIWAHLKRIADGTLRAVVKPQYVEPIGQSGGTVREYVGADTALREVGLDPLADRRLSELSGGELQLTAIARALATPADFYLFDEPSSYLDIVRRLEVARHLRRLGERAGVLVIEHDLALLDYLADQAHLIYGTASAFGVVSHPLPMRSAVNTYLGGYLKDENVRFRTEPVRFVAHPPKPPTAGTVAFEFPALVRVYPHFRVGVGPGTLVRGETVGIVGPNGTGKTTFVRMLAGVEPPTEGVPPAGIAVGYKPQYLKAPQGTNVRERAAGLGTDPGFDLSLFERDLVPGLHLEEVLDVDLSALSGGELQRSAVALT</sequence>
<dbReference type="PROSITE" id="PS50893">
    <property type="entry name" value="ABC_TRANSPORTER_2"/>
    <property type="match status" value="1"/>
</dbReference>
<feature type="non-terminal residue" evidence="2">
    <location>
        <position position="1"/>
    </location>
</feature>
<dbReference type="InterPro" id="IPR027417">
    <property type="entry name" value="P-loop_NTPase"/>
</dbReference>
<dbReference type="PRINTS" id="PR01868">
    <property type="entry name" value="ABCEFAMILY"/>
</dbReference>
<evidence type="ECO:0000259" key="1">
    <source>
        <dbReference type="PROSITE" id="PS50893"/>
    </source>
</evidence>
<reference evidence="2" key="2">
    <citation type="journal article" date="2014" name="ISME J.">
        <title>Microbial stratification in low pH oxic and suboxic macroscopic growths along an acid mine drainage.</title>
        <authorList>
            <person name="Mendez-Garcia C."/>
            <person name="Mesa V."/>
            <person name="Sprenger R.R."/>
            <person name="Richter M."/>
            <person name="Diez M.S."/>
            <person name="Solano J."/>
            <person name="Bargiela R."/>
            <person name="Golyshina O.V."/>
            <person name="Manteca A."/>
            <person name="Ramos J.L."/>
            <person name="Gallego J.R."/>
            <person name="Llorente I."/>
            <person name="Martins Dos Santos V.A."/>
            <person name="Jensen O.N."/>
            <person name="Pelaez A.I."/>
            <person name="Sanchez J."/>
            <person name="Ferrer M."/>
        </authorList>
    </citation>
    <scope>NUCLEOTIDE SEQUENCE</scope>
</reference>
<feature type="non-terminal residue" evidence="2">
    <location>
        <position position="355"/>
    </location>
</feature>
<dbReference type="InterPro" id="IPR003439">
    <property type="entry name" value="ABC_transporter-like_ATP-bd"/>
</dbReference>
<feature type="domain" description="ABC transporter" evidence="1">
    <location>
        <begin position="1"/>
        <end position="197"/>
    </location>
</feature>
<reference evidence="2" key="1">
    <citation type="submission" date="2013-08" db="EMBL/GenBank/DDBJ databases">
        <authorList>
            <person name="Mendez C."/>
            <person name="Richter M."/>
            <person name="Ferrer M."/>
            <person name="Sanchez J."/>
        </authorList>
    </citation>
    <scope>NUCLEOTIDE SEQUENCE</scope>
</reference>
<dbReference type="EMBL" id="AUZZ01000394">
    <property type="protein sequence ID" value="EQD68257.1"/>
    <property type="molecule type" value="Genomic_DNA"/>
</dbReference>
<dbReference type="InterPro" id="IPR013283">
    <property type="entry name" value="RLI1"/>
</dbReference>
<dbReference type="Gene3D" id="3.40.50.300">
    <property type="entry name" value="P-loop containing nucleotide triphosphate hydrolases"/>
    <property type="match status" value="2"/>
</dbReference>
<dbReference type="AlphaFoldDB" id="T1BEK1"/>